<organism evidence="1 2">
    <name type="scientific">Parascaris univalens</name>
    <name type="common">Nematode worm</name>
    <dbReference type="NCBI Taxonomy" id="6257"/>
    <lineage>
        <taxon>Eukaryota</taxon>
        <taxon>Metazoa</taxon>
        <taxon>Ecdysozoa</taxon>
        <taxon>Nematoda</taxon>
        <taxon>Chromadorea</taxon>
        <taxon>Rhabditida</taxon>
        <taxon>Spirurina</taxon>
        <taxon>Ascaridomorpha</taxon>
        <taxon>Ascaridoidea</taxon>
        <taxon>Ascarididae</taxon>
        <taxon>Parascaris</taxon>
    </lineage>
</organism>
<evidence type="ECO:0000313" key="2">
    <source>
        <dbReference type="WBParaSite" id="PgR015_g025_t01"/>
    </source>
</evidence>
<sequence>MEIAVVRTILRWCYVLKRMTLILNTKVAFKPAFKCSSFVLWTIHYISFPSISETDLLETVFLVTLAVKAETGI</sequence>
<keyword evidence="1" id="KW-1185">Reference proteome</keyword>
<reference evidence="2" key="1">
    <citation type="submission" date="2022-11" db="UniProtKB">
        <authorList>
            <consortium name="WormBaseParasite"/>
        </authorList>
    </citation>
    <scope>IDENTIFICATION</scope>
</reference>
<accession>A0A915AUC8</accession>
<dbReference type="Proteomes" id="UP000887569">
    <property type="component" value="Unplaced"/>
</dbReference>
<evidence type="ECO:0000313" key="1">
    <source>
        <dbReference type="Proteomes" id="UP000887569"/>
    </source>
</evidence>
<dbReference type="AlphaFoldDB" id="A0A915AUC8"/>
<protein>
    <submittedName>
        <fullName evidence="2">Uncharacterized protein</fullName>
    </submittedName>
</protein>
<dbReference type="WBParaSite" id="PgR015_g025_t01">
    <property type="protein sequence ID" value="PgR015_g025_t01"/>
    <property type="gene ID" value="PgR015_g025"/>
</dbReference>
<name>A0A915AUC8_PARUN</name>
<proteinExistence type="predicted"/>